<sequence length="1621" mass="178481">MQQGCCDMYGLSVEKSMMMRMSSDLMEPMELIHHGSSNERASPPESQTYSGDEDGNSSENHNRSPPTSCENSVMEESKTKKRRKQSNPLRYQTTSVMPLMEGEEGQVISDEHSDEALDLQTKPVVEESKSPLVEERAVLVCMYQCHHCPSGFDNEEELRVHVEEEHVQKVLERQLQQQSYNKATSNNNSREGSNESAKDNSSKASDISLQQIYPLDQTRNSPNEGLLHHDSREYKTPHFPFPPMPPFIPFSRSDESKPGSLPVPLSMFPNPMAPFLFPVMPQGQTPPVSNGNSHSGQGVRIFNLEAYCELCNKEFCNKYFLKTHKANKHGIYSVESIVSSPYGAPYLSPSMNSPIPMPHMLPTPTSEPMPARPPGLLNMESYCEICQKEFCNKYFLKKHRQKIHGIIEPGSTISPSTTPSLDAKSNSPIMTTCALALTSAPSFQDKNTDEIRDIAVSKMEFPSIFSLQNQKPTVSIPSSIGVVPNSTSNLCPPLPSGNIPVSLPSPGHHGSSSENSVPHVFTPEKLREMGVINADAFCELCCKEFCNKYFLRTHKLNKHGINMPEISPGKPQSGSNPPSSHNQGSQSNDKMDMNFDSSRMSDGLLIDHAQGLSFEGMTGELSCDFCNRPFSSLYLLKMHKFYTHNIPYIKEESKSKPNSPIGENNNQENKENEFVKPHLPLPLPPTSLLPENIPTSLQEDAASQDLQKLQSMIRELNASAGSESSKIICNLCRLEFDNKYFLRAHMMNEHGVLPNEDGHVSGHNNSEFSLQSKLADGLSDFQRLSFGSTSPSVDSEAYCEICQKEFCSKYFLKTHKQNIHGLPVDMSSNPKKSLADEVCQIKSIVNNTISSALVPLSNNRPLTPNSGALTPSLSSLNQPLSLSPFTTASPHIPVITSNNTIALHNHISSPSIFSPSQTSSTSSAISHSSSSVITNSIGHSILTPSSTHGSSMFSNSLTPTSSMIPSSHIGHLPSNLSAPKMSPLPNISHGLNLSNTSTSISTSNLASMAQMTVHSGHMPSLHHNSNNPLSALDKPRNLTGRNYCNICNKELCNKYFMKTHMLKMHGINLDSQPHEAARISTIGGVQCDICQKELCSKYFLKVHKQNTHGIYEEGAQPKDLRDHPSFLEKEQPLQGLDLSDPSGRYFSHYPEICPICNCRFKSIKWLKAHMISDHGNMLKESFNHNSLVPSPDNNNALMDSSSNCLCVLCGQGFPDKVALHVHLIKDHHSPADEIGVVPSNSGIKTSTADSSSMAVVPVVPEQVNGASSPGSTSSATAPPNGNNSHPQRPHPKPHGGGGSRIYHCSFCVYSTRWLSNLYAHEKRHTGVNTEGEKKFVCRVCHRAYRYNHSLQRHFLSHRAAGLNLKDMAQPLIVTSHSSHHLSSLSRPWNSHFHKRTGDGKGLAGATNNKIKRYRCSKCSKKFRSRELCLAHIHAAHSGGKRTGGSMLQKSVKPFRCRFCGFLTRAWNVLRIHINRQHHNDIMESAMNNKHQFDELAENEDKPTGAGDHSPTADPSQGNNATSPTNDSPPTPSKMVAIPDMFPPGFPPPPPNSPHLPMTFAMPQNPPTAGSFIMQPFLLAQPECDGSNNNNRSSTFVPSLVYLPVCQKIGQPMTVAFTLTPA</sequence>
<dbReference type="SUPFAM" id="SSF57667">
    <property type="entry name" value="beta-beta-alpha zinc fingers"/>
    <property type="match status" value="2"/>
</dbReference>
<dbReference type="InterPro" id="IPR013087">
    <property type="entry name" value="Znf_C2H2_type"/>
</dbReference>
<keyword evidence="5" id="KW-1185">Reference proteome</keyword>
<dbReference type="EMBL" id="JAFNEN010000028">
    <property type="protein sequence ID" value="KAG8199344.1"/>
    <property type="molecule type" value="Genomic_DNA"/>
</dbReference>
<feature type="domain" description="C2H2-type" evidence="3">
    <location>
        <begin position="1413"/>
        <end position="1441"/>
    </location>
</feature>
<dbReference type="PROSITE" id="PS00028">
    <property type="entry name" value="ZINC_FINGER_C2H2_1"/>
    <property type="match status" value="11"/>
</dbReference>
<dbReference type="PANTHER" id="PTHR21190:SF1">
    <property type="entry name" value="GH10077P"/>
    <property type="match status" value="1"/>
</dbReference>
<feature type="compositionally biased region" description="Low complexity" evidence="2">
    <location>
        <begin position="1265"/>
        <end position="1279"/>
    </location>
</feature>
<evidence type="ECO:0000256" key="2">
    <source>
        <dbReference type="SAM" id="MobiDB-lite"/>
    </source>
</evidence>
<name>A0AAV6VUH9_9ARAC</name>
<gene>
    <name evidence="4" type="ORF">JTE90_011810</name>
</gene>
<evidence type="ECO:0000259" key="3">
    <source>
        <dbReference type="PROSITE" id="PS50157"/>
    </source>
</evidence>
<feature type="compositionally biased region" description="Basic and acidic residues" evidence="2">
    <location>
        <begin position="192"/>
        <end position="201"/>
    </location>
</feature>
<feature type="compositionally biased region" description="Polar residues" evidence="2">
    <location>
        <begin position="202"/>
        <end position="223"/>
    </location>
</feature>
<feature type="compositionally biased region" description="Polar residues" evidence="2">
    <location>
        <begin position="57"/>
        <end position="71"/>
    </location>
</feature>
<feature type="domain" description="C2H2-type" evidence="3">
    <location>
        <begin position="1302"/>
        <end position="1329"/>
    </location>
</feature>
<keyword evidence="1" id="KW-0862">Zinc</keyword>
<accession>A0AAV6VUH9</accession>
<feature type="region of interest" description="Disordered" evidence="2">
    <location>
        <begin position="561"/>
        <end position="598"/>
    </location>
</feature>
<feature type="domain" description="C2H2-type" evidence="3">
    <location>
        <begin position="1335"/>
        <end position="1357"/>
    </location>
</feature>
<feature type="region of interest" description="Disordered" evidence="2">
    <location>
        <begin position="1231"/>
        <end position="1297"/>
    </location>
</feature>
<feature type="region of interest" description="Disordered" evidence="2">
    <location>
        <begin position="35"/>
        <end position="100"/>
    </location>
</feature>
<dbReference type="GO" id="GO:0008270">
    <property type="term" value="F:zinc ion binding"/>
    <property type="evidence" value="ECO:0007669"/>
    <property type="project" value="UniProtKB-KW"/>
</dbReference>
<feature type="domain" description="C2H2-type" evidence="3">
    <location>
        <begin position="143"/>
        <end position="166"/>
    </location>
</feature>
<feature type="compositionally biased region" description="Polar residues" evidence="2">
    <location>
        <begin position="174"/>
        <end position="184"/>
    </location>
</feature>
<feature type="region of interest" description="Disordered" evidence="2">
    <location>
        <begin position="1494"/>
        <end position="1553"/>
    </location>
</feature>
<keyword evidence="1" id="KW-0863">Zinc-finger</keyword>
<dbReference type="InterPro" id="IPR036236">
    <property type="entry name" value="Znf_C2H2_sf"/>
</dbReference>
<feature type="compositionally biased region" description="Pro residues" evidence="2">
    <location>
        <begin position="1540"/>
        <end position="1553"/>
    </location>
</feature>
<feature type="domain" description="C2H2-type" evidence="3">
    <location>
        <begin position="381"/>
        <end position="409"/>
    </location>
</feature>
<dbReference type="SMART" id="SM00355">
    <property type="entry name" value="ZnF_C2H2"/>
    <property type="match status" value="15"/>
</dbReference>
<feature type="region of interest" description="Disordered" evidence="2">
    <location>
        <begin position="172"/>
        <end position="233"/>
    </location>
</feature>
<protein>
    <recommendedName>
        <fullName evidence="3">C2H2-type domain-containing protein</fullName>
    </recommendedName>
</protein>
<organism evidence="4 5">
    <name type="scientific">Oedothorax gibbosus</name>
    <dbReference type="NCBI Taxonomy" id="931172"/>
    <lineage>
        <taxon>Eukaryota</taxon>
        <taxon>Metazoa</taxon>
        <taxon>Ecdysozoa</taxon>
        <taxon>Arthropoda</taxon>
        <taxon>Chelicerata</taxon>
        <taxon>Arachnida</taxon>
        <taxon>Araneae</taxon>
        <taxon>Araneomorphae</taxon>
        <taxon>Entelegynae</taxon>
        <taxon>Araneoidea</taxon>
        <taxon>Linyphiidae</taxon>
        <taxon>Erigoninae</taxon>
        <taxon>Oedothorax</taxon>
    </lineage>
</organism>
<feature type="domain" description="C2H2-type" evidence="3">
    <location>
        <begin position="797"/>
        <end position="820"/>
    </location>
</feature>
<comment type="caution">
    <text evidence="4">The sequence shown here is derived from an EMBL/GenBank/DDBJ whole genome shotgun (WGS) entry which is preliminary data.</text>
</comment>
<feature type="compositionally biased region" description="Polar residues" evidence="2">
    <location>
        <begin position="38"/>
        <end position="50"/>
    </location>
</feature>
<dbReference type="PANTHER" id="PTHR21190">
    <property type="entry name" value="GH10077P"/>
    <property type="match status" value="1"/>
</dbReference>
<feature type="compositionally biased region" description="Polar residues" evidence="2">
    <location>
        <begin position="1238"/>
        <end position="1253"/>
    </location>
</feature>
<dbReference type="PROSITE" id="PS50157">
    <property type="entry name" value="ZINC_FINGER_C2H2_2"/>
    <property type="match status" value="6"/>
</dbReference>
<feature type="compositionally biased region" description="Polar residues" evidence="2">
    <location>
        <begin position="86"/>
        <end position="96"/>
    </location>
</feature>
<feature type="compositionally biased region" description="Polar residues" evidence="2">
    <location>
        <begin position="570"/>
        <end position="588"/>
    </location>
</feature>
<proteinExistence type="predicted"/>
<evidence type="ECO:0000256" key="1">
    <source>
        <dbReference type="PROSITE-ProRule" id="PRU00042"/>
    </source>
</evidence>
<evidence type="ECO:0000313" key="5">
    <source>
        <dbReference type="Proteomes" id="UP000827092"/>
    </source>
</evidence>
<evidence type="ECO:0000313" key="4">
    <source>
        <dbReference type="EMBL" id="KAG8199344.1"/>
    </source>
</evidence>
<dbReference type="Proteomes" id="UP000827092">
    <property type="component" value="Unassembled WGS sequence"/>
</dbReference>
<keyword evidence="1" id="KW-0479">Metal-binding</keyword>
<dbReference type="Gene3D" id="3.30.160.60">
    <property type="entry name" value="Classic Zinc Finger"/>
    <property type="match status" value="5"/>
</dbReference>
<reference evidence="4 5" key="1">
    <citation type="journal article" date="2022" name="Nat. Ecol. Evol.">
        <title>A masculinizing supergene underlies an exaggerated male reproductive morph in a spider.</title>
        <authorList>
            <person name="Hendrickx F."/>
            <person name="De Corte Z."/>
            <person name="Sonet G."/>
            <person name="Van Belleghem S.M."/>
            <person name="Kostlbacher S."/>
            <person name="Vangestel C."/>
        </authorList>
    </citation>
    <scope>NUCLEOTIDE SEQUENCE [LARGE SCALE GENOMIC DNA]</scope>
    <source>
        <strain evidence="4">W744_W776</strain>
    </source>
</reference>